<dbReference type="Pfam" id="PF20253">
    <property type="entry name" value="DUF6604"/>
    <property type="match status" value="1"/>
</dbReference>
<protein>
    <recommendedName>
        <fullName evidence="2">DUF6604 domain-containing protein</fullName>
    </recommendedName>
</protein>
<dbReference type="InterPro" id="IPR046539">
    <property type="entry name" value="DUF6604"/>
</dbReference>
<evidence type="ECO:0000259" key="2">
    <source>
        <dbReference type="Pfam" id="PF20253"/>
    </source>
</evidence>
<feature type="compositionally biased region" description="Acidic residues" evidence="1">
    <location>
        <begin position="177"/>
        <end position="189"/>
    </location>
</feature>
<dbReference type="STRING" id="112498.A0A2D3V667"/>
<evidence type="ECO:0000313" key="3">
    <source>
        <dbReference type="EMBL" id="CZT20930.1"/>
    </source>
</evidence>
<sequence length="243" mass="26957">MAPNATSDMYTQYKAYTNEISTWLGKNADRCNITVPVTPGKPKSPYPISQKQYKVLATSVAQSTDPIIVIDTNILSVIRLTIELRKKAIPRLAKINAMRAGKTYNQFSAEHYHFVKILEEVLDILESVAKARSEASNRKAISFGAFYCAFVSGDDDDFLAILPDTERASYESGSGFEGEEAESELEEDQIGYEHDEDGIDHELGGDSVGLEADDIEYELEGDEFERLLAVYAIIEDATAGYRS</sequence>
<dbReference type="PANTHER" id="PTHR38795">
    <property type="entry name" value="DUF6604 DOMAIN-CONTAINING PROTEIN"/>
    <property type="match status" value="1"/>
</dbReference>
<dbReference type="OrthoDB" id="3646957at2759"/>
<evidence type="ECO:0000256" key="1">
    <source>
        <dbReference type="SAM" id="MobiDB-lite"/>
    </source>
</evidence>
<feature type="region of interest" description="Disordered" evidence="1">
    <location>
        <begin position="170"/>
        <end position="189"/>
    </location>
</feature>
<accession>A0A2D3V667</accession>
<gene>
    <name evidence="3" type="ORF">RCC_06791</name>
</gene>
<evidence type="ECO:0000313" key="4">
    <source>
        <dbReference type="Proteomes" id="UP000225277"/>
    </source>
</evidence>
<dbReference type="GeneID" id="35601919"/>
<name>A0A2D3V667_9PEZI</name>
<dbReference type="EMBL" id="FJUY01000010">
    <property type="protein sequence ID" value="CZT20930.1"/>
    <property type="molecule type" value="Genomic_DNA"/>
</dbReference>
<proteinExistence type="predicted"/>
<keyword evidence="4" id="KW-1185">Reference proteome</keyword>
<organism evidence="3 4">
    <name type="scientific">Ramularia collo-cygni</name>
    <dbReference type="NCBI Taxonomy" id="112498"/>
    <lineage>
        <taxon>Eukaryota</taxon>
        <taxon>Fungi</taxon>
        <taxon>Dikarya</taxon>
        <taxon>Ascomycota</taxon>
        <taxon>Pezizomycotina</taxon>
        <taxon>Dothideomycetes</taxon>
        <taxon>Dothideomycetidae</taxon>
        <taxon>Mycosphaerellales</taxon>
        <taxon>Mycosphaerellaceae</taxon>
        <taxon>Ramularia</taxon>
    </lineage>
</organism>
<feature type="domain" description="DUF6604" evidence="2">
    <location>
        <begin position="12"/>
        <end position="236"/>
    </location>
</feature>
<dbReference type="AlphaFoldDB" id="A0A2D3V667"/>
<dbReference type="RefSeq" id="XP_023627819.1">
    <property type="nucleotide sequence ID" value="XM_023772051.1"/>
</dbReference>
<reference evidence="3 4" key="1">
    <citation type="submission" date="2016-03" db="EMBL/GenBank/DDBJ databases">
        <authorList>
            <person name="Ploux O."/>
        </authorList>
    </citation>
    <scope>NUCLEOTIDE SEQUENCE [LARGE SCALE GENOMIC DNA]</scope>
    <source>
        <strain evidence="3 4">URUG2</strain>
    </source>
</reference>
<dbReference type="PANTHER" id="PTHR38795:SF1">
    <property type="entry name" value="DUF6604 DOMAIN-CONTAINING PROTEIN"/>
    <property type="match status" value="1"/>
</dbReference>
<dbReference type="Proteomes" id="UP000225277">
    <property type="component" value="Unassembled WGS sequence"/>
</dbReference>